<reference evidence="10 11" key="1">
    <citation type="journal article" date="2006" name="Proc. Natl. Acad. Sci. U.S.A.">
        <title>Genomic analysis of the uncultivated marine crenarchaeote Cenarchaeum symbiosum.</title>
        <authorList>
            <person name="Hallam S.J."/>
            <person name="Konstantinidis K.T."/>
            <person name="Putnam N."/>
            <person name="Schleper C."/>
            <person name="Watanabe Y."/>
            <person name="Sugahara J."/>
            <person name="Preston C."/>
            <person name="de la Torre J."/>
            <person name="Richardson P.M."/>
            <person name="DeLong E.F."/>
        </authorList>
    </citation>
    <scope>NUCLEOTIDE SEQUENCE [LARGE SCALE GENOMIC DNA]</scope>
    <source>
        <strain evidence="11">A</strain>
    </source>
</reference>
<comment type="similarity">
    <text evidence="1">Belongs to the N(4)/N(6)-methyltransferase family. N(4) subfamily.</text>
</comment>
<dbReference type="SUPFAM" id="SSF53335">
    <property type="entry name" value="S-adenosyl-L-methionine-dependent methyltransferases"/>
    <property type="match status" value="1"/>
</dbReference>
<dbReference type="PRINTS" id="PR00508">
    <property type="entry name" value="S21N4MTFRASE"/>
</dbReference>
<dbReference type="GO" id="GO:0032259">
    <property type="term" value="P:methylation"/>
    <property type="evidence" value="ECO:0007669"/>
    <property type="project" value="UniProtKB-KW"/>
</dbReference>
<dbReference type="InterPro" id="IPR002941">
    <property type="entry name" value="DNA_methylase_N4/N6"/>
</dbReference>
<dbReference type="InterPro" id="IPR017985">
    <property type="entry name" value="MeTrfase_CN4_CS"/>
</dbReference>
<accession>A0RW03</accession>
<name>A0RW03_CENSY</name>
<dbReference type="AlphaFoldDB" id="A0RW03"/>
<evidence type="ECO:0000256" key="5">
    <source>
        <dbReference type="ARBA" id="ARBA00022747"/>
    </source>
</evidence>
<comment type="catalytic activity">
    <reaction evidence="7 8">
        <text>a 2'-deoxycytidine in DNA + S-adenosyl-L-methionine = an N(4)-methyl-2'-deoxycytidine in DNA + S-adenosyl-L-homocysteine + H(+)</text>
        <dbReference type="Rhea" id="RHEA:16857"/>
        <dbReference type="Rhea" id="RHEA-COMP:11369"/>
        <dbReference type="Rhea" id="RHEA-COMP:13674"/>
        <dbReference type="ChEBI" id="CHEBI:15378"/>
        <dbReference type="ChEBI" id="CHEBI:57856"/>
        <dbReference type="ChEBI" id="CHEBI:59789"/>
        <dbReference type="ChEBI" id="CHEBI:85452"/>
        <dbReference type="ChEBI" id="CHEBI:137933"/>
        <dbReference type="EC" id="2.1.1.113"/>
    </reaction>
</comment>
<dbReference type="PROSITE" id="PS00093">
    <property type="entry name" value="N4_MTASE"/>
    <property type="match status" value="1"/>
</dbReference>
<organism evidence="10 11">
    <name type="scientific">Cenarchaeum symbiosum (strain A)</name>
    <dbReference type="NCBI Taxonomy" id="414004"/>
    <lineage>
        <taxon>Archaea</taxon>
        <taxon>Nitrososphaerota</taxon>
        <taxon>Candidatus Cenarchaeales</taxon>
        <taxon>Candidatus Cenarchaeaceae</taxon>
        <taxon>Candidatus Cenarchaeum</taxon>
    </lineage>
</organism>
<dbReference type="InterPro" id="IPR029063">
    <property type="entry name" value="SAM-dependent_MTases_sf"/>
</dbReference>
<evidence type="ECO:0000313" key="10">
    <source>
        <dbReference type="EMBL" id="ABK77520.1"/>
    </source>
</evidence>
<keyword evidence="5 8" id="KW-0680">Restriction system</keyword>
<dbReference type="GO" id="GO:0009307">
    <property type="term" value="P:DNA restriction-modification system"/>
    <property type="evidence" value="ECO:0007669"/>
    <property type="project" value="UniProtKB-KW"/>
</dbReference>
<dbReference type="Proteomes" id="UP000000758">
    <property type="component" value="Chromosome"/>
</dbReference>
<keyword evidence="2 8" id="KW-0489">Methyltransferase</keyword>
<dbReference type="InterPro" id="IPR001091">
    <property type="entry name" value="RM_Methyltransferase"/>
</dbReference>
<keyword evidence="11" id="KW-1185">Reference proteome</keyword>
<dbReference type="Pfam" id="PF01555">
    <property type="entry name" value="N6_N4_Mtase"/>
    <property type="match status" value="1"/>
</dbReference>
<dbReference type="GO" id="GO:0015667">
    <property type="term" value="F:site-specific DNA-methyltransferase (cytosine-N4-specific) activity"/>
    <property type="evidence" value="ECO:0007669"/>
    <property type="project" value="UniProtKB-EC"/>
</dbReference>
<keyword evidence="6" id="KW-0238">DNA-binding</keyword>
<evidence type="ECO:0000256" key="6">
    <source>
        <dbReference type="ARBA" id="ARBA00023125"/>
    </source>
</evidence>
<feature type="domain" description="DNA methylase N-4/N-6" evidence="9">
    <location>
        <begin position="63"/>
        <end position="309"/>
    </location>
</feature>
<dbReference type="EMBL" id="DP000238">
    <property type="protein sequence ID" value="ABK77520.1"/>
    <property type="molecule type" value="Genomic_DNA"/>
</dbReference>
<dbReference type="EC" id="2.1.1.113" evidence="8"/>
<evidence type="ECO:0000256" key="1">
    <source>
        <dbReference type="ARBA" id="ARBA00010203"/>
    </source>
</evidence>
<dbReference type="GO" id="GO:0003677">
    <property type="term" value="F:DNA binding"/>
    <property type="evidence" value="ECO:0007669"/>
    <property type="project" value="UniProtKB-KW"/>
</dbReference>
<keyword evidence="4 8" id="KW-0949">S-adenosyl-L-methionine</keyword>
<dbReference type="GO" id="GO:0008170">
    <property type="term" value="F:N-methyltransferase activity"/>
    <property type="evidence" value="ECO:0007669"/>
    <property type="project" value="InterPro"/>
</dbReference>
<evidence type="ECO:0000256" key="7">
    <source>
        <dbReference type="ARBA" id="ARBA00049120"/>
    </source>
</evidence>
<dbReference type="REBASE" id="14175">
    <property type="entry name" value="M1.CsyAORF888P"/>
</dbReference>
<evidence type="ECO:0000259" key="9">
    <source>
        <dbReference type="Pfam" id="PF01555"/>
    </source>
</evidence>
<proteinExistence type="inferred from homology"/>
<dbReference type="HOGENOM" id="CLU_024927_5_1_2"/>
<dbReference type="STRING" id="414004.CENSYa_0888"/>
<evidence type="ECO:0000256" key="3">
    <source>
        <dbReference type="ARBA" id="ARBA00022679"/>
    </source>
</evidence>
<gene>
    <name evidence="10" type="ordered locus">CENSYa_0888</name>
</gene>
<evidence type="ECO:0000313" key="11">
    <source>
        <dbReference type="Proteomes" id="UP000000758"/>
    </source>
</evidence>
<protein>
    <recommendedName>
        <fullName evidence="8">Type II methyltransferase</fullName>
        <ecNumber evidence="8">2.1.1.113</ecNumber>
    </recommendedName>
    <alternativeName>
        <fullName evidence="8">N-4 cytosine-specific methyltransferase</fullName>
    </alternativeName>
</protein>
<evidence type="ECO:0000256" key="4">
    <source>
        <dbReference type="ARBA" id="ARBA00022691"/>
    </source>
</evidence>
<keyword evidence="3 10" id="KW-0808">Transferase</keyword>
<sequence length="320" mass="37354">MNTVYIGYQNHIRLCEAHVSIFYRPGWLGLMSISKSRARIRLDTDRVYYKDSRMMTEIPDNSINCVITSPPYFSINDYSLDGYQRKRHSGNKAAQLGNIKKFETYIGELLKVWSECERVLRPNGKLIINAPLMPMLKRVYNTHFNRHIFNIHSEIQRSILDDTGLFLLDVYIWNRTNPSKKPMFGSYPYPSNFYAQNTIEFIAVYVKDGKSDNNISKTRKRRSRLTQKEWVEYTKQVWDIPMPNKGDSAFGKHPAIMPEEIPRRCIRLFTFEGDVVLDPFSGSGTTLKMAKKLNRKYIGYEIMKSYKGHITEKLGEADDE</sequence>
<dbReference type="KEGG" id="csy:CENSYa_0888"/>
<evidence type="ECO:0000256" key="2">
    <source>
        <dbReference type="ARBA" id="ARBA00022603"/>
    </source>
</evidence>
<dbReference type="EnsemblBacteria" id="ABK77520">
    <property type="protein sequence ID" value="ABK77520"/>
    <property type="gene ID" value="CENSYa_0888"/>
</dbReference>
<evidence type="ECO:0000256" key="8">
    <source>
        <dbReference type="RuleBase" id="RU362026"/>
    </source>
</evidence>
<dbReference type="Gene3D" id="3.40.50.150">
    <property type="entry name" value="Vaccinia Virus protein VP39"/>
    <property type="match status" value="1"/>
</dbReference>